<dbReference type="GO" id="GO:0004315">
    <property type="term" value="F:3-oxoacyl-[acyl-carrier-protein] synthase activity"/>
    <property type="evidence" value="ECO:0007669"/>
    <property type="project" value="InterPro"/>
</dbReference>
<name>A0A561VIQ3_ACTTI</name>
<accession>A0A561VIQ3</accession>
<dbReference type="Gene3D" id="3.40.47.10">
    <property type="match status" value="1"/>
</dbReference>
<evidence type="ECO:0000256" key="2">
    <source>
        <dbReference type="ARBA" id="ARBA00022553"/>
    </source>
</evidence>
<dbReference type="Gene3D" id="1.10.1200.10">
    <property type="entry name" value="ACP-like"/>
    <property type="match status" value="1"/>
</dbReference>
<dbReference type="SUPFAM" id="SSF52151">
    <property type="entry name" value="FabD/lysophospholipase-like"/>
    <property type="match status" value="1"/>
</dbReference>
<dbReference type="InterPro" id="IPR016035">
    <property type="entry name" value="Acyl_Trfase/lysoPLipase"/>
</dbReference>
<keyword evidence="2" id="KW-0597">Phosphoprotein</keyword>
<dbReference type="Proteomes" id="UP000320239">
    <property type="component" value="Unassembled WGS sequence"/>
</dbReference>
<feature type="compositionally biased region" description="Low complexity" evidence="7">
    <location>
        <begin position="868"/>
        <end position="884"/>
    </location>
</feature>
<keyword evidence="6" id="KW-0511">Multifunctional enzyme</keyword>
<dbReference type="InterPro" id="IPR032821">
    <property type="entry name" value="PKS_assoc"/>
</dbReference>
<dbReference type="EMBL" id="VIWY01000006">
    <property type="protein sequence ID" value="TWG11454.1"/>
    <property type="molecule type" value="Genomic_DNA"/>
</dbReference>
<dbReference type="SUPFAM" id="SSF47336">
    <property type="entry name" value="ACP-like"/>
    <property type="match status" value="1"/>
</dbReference>
<dbReference type="PANTHER" id="PTHR43775">
    <property type="entry name" value="FATTY ACID SYNTHASE"/>
    <property type="match status" value="1"/>
</dbReference>
<dbReference type="InterPro" id="IPR050091">
    <property type="entry name" value="PKS_NRPS_Biosynth_Enz"/>
</dbReference>
<dbReference type="GO" id="GO:0005886">
    <property type="term" value="C:plasma membrane"/>
    <property type="evidence" value="ECO:0007669"/>
    <property type="project" value="TreeGrafter"/>
</dbReference>
<dbReference type="GO" id="GO:0071770">
    <property type="term" value="P:DIM/DIP cell wall layer assembly"/>
    <property type="evidence" value="ECO:0007669"/>
    <property type="project" value="TreeGrafter"/>
</dbReference>
<dbReference type="InterPro" id="IPR001227">
    <property type="entry name" value="Ac_transferase_dom_sf"/>
</dbReference>
<dbReference type="PROSITE" id="PS52004">
    <property type="entry name" value="KS3_2"/>
    <property type="match status" value="1"/>
</dbReference>
<feature type="domain" description="Carrier" evidence="8">
    <location>
        <begin position="912"/>
        <end position="987"/>
    </location>
</feature>
<feature type="region of interest" description="Disordered" evidence="7">
    <location>
        <begin position="867"/>
        <end position="909"/>
    </location>
</feature>
<dbReference type="InterPro" id="IPR016036">
    <property type="entry name" value="Malonyl_transacylase_ACP-bd"/>
</dbReference>
<evidence type="ECO:0000313" key="10">
    <source>
        <dbReference type="EMBL" id="TWG11454.1"/>
    </source>
</evidence>
<evidence type="ECO:0000259" key="9">
    <source>
        <dbReference type="PROSITE" id="PS52004"/>
    </source>
</evidence>
<dbReference type="InterPro" id="IPR018201">
    <property type="entry name" value="Ketoacyl_synth_AS"/>
</dbReference>
<reference evidence="10 11" key="1">
    <citation type="submission" date="2019-06" db="EMBL/GenBank/DDBJ databases">
        <title>Sequencing the genomes of 1000 actinobacteria strains.</title>
        <authorList>
            <person name="Klenk H.-P."/>
        </authorList>
    </citation>
    <scope>NUCLEOTIDE SEQUENCE [LARGE SCALE GENOMIC DNA]</scope>
    <source>
        <strain evidence="10 11">DSM 43866</strain>
    </source>
</reference>
<dbReference type="GO" id="GO:0005737">
    <property type="term" value="C:cytoplasm"/>
    <property type="evidence" value="ECO:0007669"/>
    <property type="project" value="TreeGrafter"/>
</dbReference>
<dbReference type="AlphaFoldDB" id="A0A561VIQ3"/>
<keyword evidence="3 10" id="KW-0808">Transferase</keyword>
<evidence type="ECO:0000259" key="8">
    <source>
        <dbReference type="PROSITE" id="PS50075"/>
    </source>
</evidence>
<keyword evidence="11" id="KW-1185">Reference proteome</keyword>
<comment type="caution">
    <text evidence="10">The sequence shown here is derived from an EMBL/GenBank/DDBJ whole genome shotgun (WGS) entry which is preliminary data.</text>
</comment>
<evidence type="ECO:0000256" key="6">
    <source>
        <dbReference type="ARBA" id="ARBA00023268"/>
    </source>
</evidence>
<sequence length="995" mass="103257">MTGHRWADGIAVIGLAGRFPAAADIAAYWANLRAGRHCVSRFDDEQLAAAGVSAAERAAEGYVAAGGVLAGADLFDADLFGMSPREAEITDPQHRIALECAWQALEDAGIDPARTAAAVGVFAGTGVNTYFTRYVLGDGELADSFGPLPLVVGNEKDHVATRIAYRLGLRGPAVTVQTACSTSLVAVHLACQSLLTGDSDVAIAGGVRITVPQEAGYVYDEHGINSPDGHCRAFDRAAQGTVGGNGAGLVVLKRAAEAIRDGDAIRAIIRGSAVNNDGAAKVGYTAPSIDGQAAVIRRAHHAAGVGPHDIDYVEAHGTGTEVGDAIEVAALAQAFRTQRRRTTPCLLGSVKPSIGHLDAAAGIAGLIKVVLALGHEHLPPSIDCAEPHPDIPFADGPFEVVTAGRAWPRTDRPRRAGVSSFGIGGTNAHLVVEEAPLREPSSQPRFPQLLPLSARDADALAAMTSDLTGHLAAHPELDPPDVAHTLAYGRARHRLRGGLLWAGDGDLVAVPARTAARSSVCLLFPGQGSQYDGMAAPLYAAYPRFREVIDECCAHLAPLLRGRDLRDLLLRADGTPTGELDRTWLTQPALFVTGYAVAQLLLSMSVEPALMLGHSVGEYAALCVAGGVSPADALRLVAARGRLMQDMPGGAMLAVLAGEDRVRALLPDGVEVAAVNAARSVVVSGPPDLIEVTRERADAGHLRTRRLRVSHAFHSAAMDGMLDAFRAEAASVAFTPTTRPVVSDVTGHVLPAGTTITPAYLVEQLRRPVRFADGVERLLALRHPVLIETGPGRTLVTLAGQGAGAGAVRLTTMGARDEPDAGVRPFLGAVLGAWAAGAAVTFPGRGRPVPLPGYRFQRRRYRLDRARPGAPAGAPLDPVAAGPAEVSRTGAPPDPVAAGPAEVSRTGAPPDPVAAGLDAALGEIWQSLLGGEPPGPGTNFFEAGGDSLLAVRLIARVRKRLAADLEFETLLETPTFGGILHAVQAGRGGATGAPR</sequence>
<keyword evidence="4" id="KW-0276">Fatty acid metabolism</keyword>
<dbReference type="SMART" id="SM00825">
    <property type="entry name" value="PKS_KS"/>
    <property type="match status" value="1"/>
</dbReference>
<organism evidence="10 11">
    <name type="scientific">Actinoplanes teichomyceticus</name>
    <dbReference type="NCBI Taxonomy" id="1867"/>
    <lineage>
        <taxon>Bacteria</taxon>
        <taxon>Bacillati</taxon>
        <taxon>Actinomycetota</taxon>
        <taxon>Actinomycetes</taxon>
        <taxon>Micromonosporales</taxon>
        <taxon>Micromonosporaceae</taxon>
        <taxon>Actinoplanes</taxon>
    </lineage>
</organism>
<dbReference type="PROSITE" id="PS50075">
    <property type="entry name" value="CARRIER"/>
    <property type="match status" value="1"/>
</dbReference>
<gene>
    <name evidence="10" type="ORF">FHX34_106184</name>
</gene>
<dbReference type="Gene3D" id="3.30.70.3290">
    <property type="match status" value="1"/>
</dbReference>
<dbReference type="Gene3D" id="3.40.366.10">
    <property type="entry name" value="Malonyl-Coenzyme A Acyl Carrier Protein, domain 2"/>
    <property type="match status" value="1"/>
</dbReference>
<dbReference type="CDD" id="cd00833">
    <property type="entry name" value="PKS"/>
    <property type="match status" value="1"/>
</dbReference>
<dbReference type="GO" id="GO:0004312">
    <property type="term" value="F:fatty acid synthase activity"/>
    <property type="evidence" value="ECO:0007669"/>
    <property type="project" value="TreeGrafter"/>
</dbReference>
<dbReference type="InterPro" id="IPR020841">
    <property type="entry name" value="PKS_Beta-ketoAc_synthase_dom"/>
</dbReference>
<dbReference type="Pfam" id="PF00109">
    <property type="entry name" value="ketoacyl-synt"/>
    <property type="match status" value="1"/>
</dbReference>
<dbReference type="Pfam" id="PF16197">
    <property type="entry name" value="KAsynt_C_assoc"/>
    <property type="match status" value="1"/>
</dbReference>
<dbReference type="InterPro" id="IPR036736">
    <property type="entry name" value="ACP-like_sf"/>
</dbReference>
<protein>
    <submittedName>
        <fullName evidence="10">Acyl transferase domain-containing protein</fullName>
    </submittedName>
</protein>
<dbReference type="PANTHER" id="PTHR43775:SF37">
    <property type="entry name" value="SI:DKEY-61P9.11"/>
    <property type="match status" value="1"/>
</dbReference>
<dbReference type="SUPFAM" id="SSF55048">
    <property type="entry name" value="Probable ACP-binding domain of malonyl-CoA ACP transacylase"/>
    <property type="match status" value="1"/>
</dbReference>
<dbReference type="InterPro" id="IPR014043">
    <property type="entry name" value="Acyl_transferase_dom"/>
</dbReference>
<keyword evidence="5" id="KW-0443">Lipid metabolism</keyword>
<dbReference type="PROSITE" id="PS00012">
    <property type="entry name" value="PHOSPHOPANTETHEINE"/>
    <property type="match status" value="1"/>
</dbReference>
<dbReference type="SMART" id="SM00827">
    <property type="entry name" value="PKS_AT"/>
    <property type="match status" value="1"/>
</dbReference>
<keyword evidence="1" id="KW-0596">Phosphopantetheine</keyword>
<dbReference type="GO" id="GO:0006633">
    <property type="term" value="P:fatty acid biosynthetic process"/>
    <property type="evidence" value="ECO:0007669"/>
    <property type="project" value="InterPro"/>
</dbReference>
<dbReference type="Pfam" id="PF00698">
    <property type="entry name" value="Acyl_transf_1"/>
    <property type="match status" value="1"/>
</dbReference>
<evidence type="ECO:0000256" key="4">
    <source>
        <dbReference type="ARBA" id="ARBA00022832"/>
    </source>
</evidence>
<proteinExistence type="predicted"/>
<dbReference type="InterPro" id="IPR014030">
    <property type="entry name" value="Ketoacyl_synth_N"/>
</dbReference>
<evidence type="ECO:0000256" key="5">
    <source>
        <dbReference type="ARBA" id="ARBA00023098"/>
    </source>
</evidence>
<dbReference type="SUPFAM" id="SSF53901">
    <property type="entry name" value="Thiolase-like"/>
    <property type="match status" value="1"/>
</dbReference>
<dbReference type="PROSITE" id="PS00606">
    <property type="entry name" value="KS3_1"/>
    <property type="match status" value="1"/>
</dbReference>
<dbReference type="InterPro" id="IPR016039">
    <property type="entry name" value="Thiolase-like"/>
</dbReference>
<dbReference type="InterPro" id="IPR006162">
    <property type="entry name" value="Ppantetheine_attach_site"/>
</dbReference>
<evidence type="ECO:0000256" key="3">
    <source>
        <dbReference type="ARBA" id="ARBA00022679"/>
    </source>
</evidence>
<evidence type="ECO:0000256" key="7">
    <source>
        <dbReference type="SAM" id="MobiDB-lite"/>
    </source>
</evidence>
<dbReference type="FunFam" id="3.40.47.10:FF:000042">
    <property type="entry name" value="Polyketide synthase Pks13"/>
    <property type="match status" value="1"/>
</dbReference>
<dbReference type="InterPro" id="IPR009081">
    <property type="entry name" value="PP-bd_ACP"/>
</dbReference>
<dbReference type="InterPro" id="IPR014031">
    <property type="entry name" value="Ketoacyl_synth_C"/>
</dbReference>
<feature type="domain" description="Ketosynthase family 3 (KS3)" evidence="9">
    <location>
        <begin position="7"/>
        <end position="434"/>
    </location>
</feature>
<evidence type="ECO:0000313" key="11">
    <source>
        <dbReference type="Proteomes" id="UP000320239"/>
    </source>
</evidence>
<dbReference type="RefSeq" id="WP_122978170.1">
    <property type="nucleotide sequence ID" value="NZ_VIWY01000006.1"/>
</dbReference>
<evidence type="ECO:0000256" key="1">
    <source>
        <dbReference type="ARBA" id="ARBA00022450"/>
    </source>
</evidence>
<dbReference type="Pfam" id="PF00550">
    <property type="entry name" value="PP-binding"/>
    <property type="match status" value="1"/>
</dbReference>
<dbReference type="Pfam" id="PF02801">
    <property type="entry name" value="Ketoacyl-synt_C"/>
    <property type="match status" value="1"/>
</dbReference>